<protein>
    <submittedName>
        <fullName evidence="1">Transposable element</fullName>
    </submittedName>
</protein>
<organism evidence="1 2">
    <name type="scientific">Caligus rogercresseyi</name>
    <name type="common">Sea louse</name>
    <dbReference type="NCBI Taxonomy" id="217165"/>
    <lineage>
        <taxon>Eukaryota</taxon>
        <taxon>Metazoa</taxon>
        <taxon>Ecdysozoa</taxon>
        <taxon>Arthropoda</taxon>
        <taxon>Crustacea</taxon>
        <taxon>Multicrustacea</taxon>
        <taxon>Hexanauplia</taxon>
        <taxon>Copepoda</taxon>
        <taxon>Siphonostomatoida</taxon>
        <taxon>Caligidae</taxon>
        <taxon>Caligus</taxon>
    </lineage>
</organism>
<reference evidence="2" key="1">
    <citation type="submission" date="2021-01" db="EMBL/GenBank/DDBJ databases">
        <title>Caligus Genome Assembly.</title>
        <authorList>
            <person name="Gallardo-Escarate C."/>
        </authorList>
    </citation>
    <scope>NUCLEOTIDE SEQUENCE [LARGE SCALE GENOMIC DNA]</scope>
</reference>
<evidence type="ECO:0000313" key="1">
    <source>
        <dbReference type="EMBL" id="QQP39789.1"/>
    </source>
</evidence>
<name>A0A7T8JZ65_CALRO</name>
<dbReference type="EMBL" id="CP045898">
    <property type="protein sequence ID" value="QQP39789.1"/>
    <property type="molecule type" value="Genomic_DNA"/>
</dbReference>
<dbReference type="GO" id="GO:0003676">
    <property type="term" value="F:nucleic acid binding"/>
    <property type="evidence" value="ECO:0007669"/>
    <property type="project" value="InterPro"/>
</dbReference>
<dbReference type="InterPro" id="IPR036397">
    <property type="entry name" value="RNaseH_sf"/>
</dbReference>
<sequence length="63" mass="7157">MVWAGMASDGNRAPLIFVEEGVKVDQAVYFYLLSEEVVPWVQREYQPTPLVFQQDGDPSHTSK</sequence>
<evidence type="ECO:0000313" key="2">
    <source>
        <dbReference type="Proteomes" id="UP000595437"/>
    </source>
</evidence>
<accession>A0A7T8JZ65</accession>
<dbReference type="OrthoDB" id="6368480at2759"/>
<gene>
    <name evidence="1" type="ORF">FKW44_013617</name>
</gene>
<dbReference type="Gene3D" id="3.30.420.10">
    <property type="entry name" value="Ribonuclease H-like superfamily/Ribonuclease H"/>
    <property type="match status" value="1"/>
</dbReference>
<dbReference type="AlphaFoldDB" id="A0A7T8JZ65"/>
<proteinExistence type="predicted"/>
<keyword evidence="2" id="KW-1185">Reference proteome</keyword>
<dbReference type="Proteomes" id="UP000595437">
    <property type="component" value="Chromosome 9"/>
</dbReference>